<dbReference type="STRING" id="1475481.GCA_000953855_02087"/>
<dbReference type="Proteomes" id="UP000253740">
    <property type="component" value="Unassembled WGS sequence"/>
</dbReference>
<keyword evidence="1" id="KW-0472">Membrane</keyword>
<evidence type="ECO:0000256" key="1">
    <source>
        <dbReference type="SAM" id="Phobius"/>
    </source>
</evidence>
<proteinExistence type="predicted"/>
<protein>
    <recommendedName>
        <fullName evidence="4">DUF3619 family protein</fullName>
    </recommendedName>
</protein>
<evidence type="ECO:0008006" key="4">
    <source>
        <dbReference type="Google" id="ProtNLM"/>
    </source>
</evidence>
<keyword evidence="3" id="KW-1185">Reference proteome</keyword>
<name>A0A0K8QQS1_9GAMM</name>
<dbReference type="RefSeq" id="WP_062537314.1">
    <property type="nucleotide sequence ID" value="NZ_DF970228.1"/>
</dbReference>
<evidence type="ECO:0000313" key="3">
    <source>
        <dbReference type="Proteomes" id="UP000253740"/>
    </source>
</evidence>
<keyword evidence="1" id="KW-0812">Transmembrane</keyword>
<dbReference type="AlphaFoldDB" id="A0A0K8QQS1"/>
<evidence type="ECO:0000313" key="2">
    <source>
        <dbReference type="EMBL" id="GAP66732.1"/>
    </source>
</evidence>
<dbReference type="EMBL" id="DF970228">
    <property type="protein sequence ID" value="GAP66732.1"/>
    <property type="molecule type" value="Genomic_DNA"/>
</dbReference>
<keyword evidence="1" id="KW-1133">Transmembrane helix</keyword>
<sequence length="122" mass="13238">MNMHADDPEKRYRHLFDRACAGLDAATAARLRGARVRALQARHPRAAVRLLIPAGALAAALLAVGVVWQRAAPPARTPAPAHAVALDGDGDVLLEADAEQIDMARDLDFYAWLADQPQEQQR</sequence>
<accession>A0A0K8QQS1</accession>
<gene>
    <name evidence="2" type="ORF">MBSD_n2047</name>
</gene>
<organism evidence="2">
    <name type="scientific">Mizugakiibacter sediminis</name>
    <dbReference type="NCBI Taxonomy" id="1475481"/>
    <lineage>
        <taxon>Bacteria</taxon>
        <taxon>Pseudomonadati</taxon>
        <taxon>Pseudomonadota</taxon>
        <taxon>Gammaproteobacteria</taxon>
        <taxon>Lysobacterales</taxon>
        <taxon>Rhodanobacteraceae</taxon>
        <taxon>Mizugakiibacter</taxon>
    </lineage>
</organism>
<reference evidence="2" key="1">
    <citation type="submission" date="2015-08" db="EMBL/GenBank/DDBJ databases">
        <title>Complete DNA Sequence of Pseudomonas syringae pv. actinidiae, the Causal Agent of Kiwifruit Canker Disease.</title>
        <authorList>
            <person name="Rikkerink E.H.A."/>
            <person name="Fineran P.C."/>
        </authorList>
    </citation>
    <scope>NUCLEOTIDE SEQUENCE</scope>
    <source>
        <strain evidence="2">SkMP5</strain>
    </source>
</reference>
<feature type="transmembrane region" description="Helical" evidence="1">
    <location>
        <begin position="47"/>
        <end position="68"/>
    </location>
</feature>